<dbReference type="AlphaFoldDB" id="A0A5E4R520"/>
<evidence type="ECO:0000313" key="1">
    <source>
        <dbReference type="EMBL" id="VVD05644.1"/>
    </source>
</evidence>
<proteinExistence type="predicted"/>
<name>A0A5E4R520_9NEOP</name>
<reference evidence="1 2" key="1">
    <citation type="submission" date="2017-07" db="EMBL/GenBank/DDBJ databases">
        <authorList>
            <person name="Talla V."/>
            <person name="Backstrom N."/>
        </authorList>
    </citation>
    <scope>NUCLEOTIDE SEQUENCE [LARGE SCALE GENOMIC DNA]</scope>
</reference>
<accession>A0A5E4R520</accession>
<evidence type="ECO:0000313" key="2">
    <source>
        <dbReference type="Proteomes" id="UP000324832"/>
    </source>
</evidence>
<dbReference type="Proteomes" id="UP000324832">
    <property type="component" value="Unassembled WGS sequence"/>
</dbReference>
<keyword evidence="2" id="KW-1185">Reference proteome</keyword>
<sequence length="176" mass="19923">MALFPAYAGSTAVDENISNCQLLSTQYEVTESLETQLLASDSDEEMKKNTHNTEKSPSVQCNTAVNEFYIDCKFDPGNLRVSTLYYPGRPKYLVHDSASSDPCKVNKRWKRYFSYIVVDSSDAGDIAERSAAYRKLLAETPQNIYLWEAYIDFQGRTCAPAGSPRSWCCCWSCCWL</sequence>
<organism evidence="1 2">
    <name type="scientific">Leptidea sinapis</name>
    <dbReference type="NCBI Taxonomy" id="189913"/>
    <lineage>
        <taxon>Eukaryota</taxon>
        <taxon>Metazoa</taxon>
        <taxon>Ecdysozoa</taxon>
        <taxon>Arthropoda</taxon>
        <taxon>Hexapoda</taxon>
        <taxon>Insecta</taxon>
        <taxon>Pterygota</taxon>
        <taxon>Neoptera</taxon>
        <taxon>Endopterygota</taxon>
        <taxon>Lepidoptera</taxon>
        <taxon>Glossata</taxon>
        <taxon>Ditrysia</taxon>
        <taxon>Papilionoidea</taxon>
        <taxon>Pieridae</taxon>
        <taxon>Dismorphiinae</taxon>
        <taxon>Leptidea</taxon>
    </lineage>
</organism>
<gene>
    <name evidence="1" type="ORF">LSINAPIS_LOCUS15138</name>
</gene>
<dbReference type="EMBL" id="FZQP02006999">
    <property type="protein sequence ID" value="VVD05644.1"/>
    <property type="molecule type" value="Genomic_DNA"/>
</dbReference>
<protein>
    <submittedName>
        <fullName evidence="1">Uncharacterized protein</fullName>
    </submittedName>
</protein>